<gene>
    <name evidence="4" type="ORF">K437DRAFT_223619</name>
</gene>
<feature type="compositionally biased region" description="Low complexity" evidence="2">
    <location>
        <begin position="557"/>
        <end position="574"/>
    </location>
</feature>
<sequence length="697" mass="77462">MSDDNLPKPAQTRRQVSSRMMKTSRRGRPFTKDTHDLFATLIVSLELPTHRVLFKSYPNSFTTDEAAENLAALKFSQSNRVPDPNEPNRVITTTTTTTFTMNREMAKGICQHFMDARLIENAQDPSGTVFKDKGIWMLTPKGLHILERFITKNGINGEHLLKVFSSQPICMKLLHLERHRHDDELVINTMVVEVIFRRFVGRQPNYPSKSANGTNAEFDRTLGVEMMDVAERSRNGQLRAIKHTFSAVTALEWLLDFSTLAGRDEAGEVCAHFERLDLIELIADKPRSAREASKPDPNNVVVRGEDIGGMIIEGEFRCHPKAIYGMTARGREVARWEGYYRPPPEPAEHHLRDTRSIPSDSMRHHPGPRSISGGNDAATVHSDADSTRFGSEMGSRAELADPGASGGISVSKDSNATRLRQILEEPALRSLFREFLKRNFCEENLSFWLDVQDFKRRFHTTSSAVAMRSVLAESKASSSSMATKMASKLRGGGSDVSDASNPSCMSATERHQQDLITMTFVIYNTYLAPGSPCELNIEHNLRTELVTYVTKIVSDASANNPNNGGKNSSSGSRNVTSPTASDLSLVPHSAAELELPAGMANGAQVTPTSLEDRKQLAGRPKIPMHASQVQTMVRLYQRIQDHIFRLMATDSVPRFIKDTRFLNLVRSVEEYSRALEAGHVDPRINAGPGESLEAGMN</sequence>
<keyword evidence="5" id="KW-1185">Reference proteome</keyword>
<evidence type="ECO:0000313" key="4">
    <source>
        <dbReference type="EMBL" id="KDN46442.1"/>
    </source>
</evidence>
<feature type="domain" description="RGS" evidence="3">
    <location>
        <begin position="418"/>
        <end position="665"/>
    </location>
</feature>
<dbReference type="GO" id="GO:0009968">
    <property type="term" value="P:negative regulation of signal transduction"/>
    <property type="evidence" value="ECO:0007669"/>
    <property type="project" value="UniProtKB-KW"/>
</dbReference>
<dbReference type="InterPro" id="IPR058855">
    <property type="entry name" value="RGS1/SST2-like_Fungal-DR"/>
</dbReference>
<dbReference type="SMART" id="SM00049">
    <property type="entry name" value="DEP"/>
    <property type="match status" value="1"/>
</dbReference>
<evidence type="ECO:0000256" key="2">
    <source>
        <dbReference type="SAM" id="MobiDB-lite"/>
    </source>
</evidence>
<dbReference type="InterPro" id="IPR016137">
    <property type="entry name" value="RGS"/>
</dbReference>
<dbReference type="PANTHER" id="PTHR10845:SF192">
    <property type="entry name" value="DOUBLE HIT, ISOFORM B"/>
    <property type="match status" value="1"/>
</dbReference>
<reference evidence="4 5" key="1">
    <citation type="submission" date="2014-05" db="EMBL/GenBank/DDBJ databases">
        <title>Draft genome sequence of a rare smut relative, Tilletiaria anomala UBC 951.</title>
        <authorList>
            <consortium name="DOE Joint Genome Institute"/>
            <person name="Toome M."/>
            <person name="Kuo A."/>
            <person name="Henrissat B."/>
            <person name="Lipzen A."/>
            <person name="Tritt A."/>
            <person name="Yoshinaga Y."/>
            <person name="Zane M."/>
            <person name="Barry K."/>
            <person name="Grigoriev I.V."/>
            <person name="Spatafora J.W."/>
            <person name="Aimea M.C."/>
        </authorList>
    </citation>
    <scope>NUCLEOTIDE SEQUENCE [LARGE SCALE GENOMIC DNA]</scope>
    <source>
        <strain evidence="4 5">UBC 951</strain>
    </source>
</reference>
<name>A0A066VXL1_TILAU</name>
<dbReference type="Pfam" id="PF25889">
    <property type="entry name" value="WHD_Fungal_DR"/>
    <property type="match status" value="1"/>
</dbReference>
<dbReference type="HOGENOM" id="CLU_013365_1_0_1"/>
<dbReference type="RefSeq" id="XP_013243531.1">
    <property type="nucleotide sequence ID" value="XM_013388077.1"/>
</dbReference>
<dbReference type="InParanoid" id="A0A066VXL1"/>
<dbReference type="OrthoDB" id="196547at2759"/>
<feature type="compositionally biased region" description="Polar residues" evidence="2">
    <location>
        <begin position="12"/>
        <end position="21"/>
    </location>
</feature>
<dbReference type="STRING" id="1037660.A0A066VXL1"/>
<evidence type="ECO:0000313" key="5">
    <source>
        <dbReference type="Proteomes" id="UP000027361"/>
    </source>
</evidence>
<feature type="region of interest" description="Disordered" evidence="2">
    <location>
        <begin position="1"/>
        <end position="30"/>
    </location>
</feature>
<dbReference type="GeneID" id="25262432"/>
<dbReference type="Pfam" id="PF00615">
    <property type="entry name" value="RGS"/>
    <property type="match status" value="1"/>
</dbReference>
<dbReference type="Gene3D" id="1.10.10.10">
    <property type="entry name" value="Winged helix-like DNA-binding domain superfamily/Winged helix DNA-binding domain"/>
    <property type="match status" value="1"/>
</dbReference>
<feature type="region of interest" description="Disordered" evidence="2">
    <location>
        <begin position="556"/>
        <end position="583"/>
    </location>
</feature>
<feature type="region of interest" description="Disordered" evidence="2">
    <location>
        <begin position="343"/>
        <end position="411"/>
    </location>
</feature>
<evidence type="ECO:0000259" key="3">
    <source>
        <dbReference type="PROSITE" id="PS50132"/>
    </source>
</evidence>
<dbReference type="PANTHER" id="PTHR10845">
    <property type="entry name" value="REGULATOR OF G PROTEIN SIGNALING"/>
    <property type="match status" value="1"/>
</dbReference>
<organism evidence="4 5">
    <name type="scientific">Tilletiaria anomala (strain ATCC 24038 / CBS 436.72 / UBC 951)</name>
    <dbReference type="NCBI Taxonomy" id="1037660"/>
    <lineage>
        <taxon>Eukaryota</taxon>
        <taxon>Fungi</taxon>
        <taxon>Dikarya</taxon>
        <taxon>Basidiomycota</taxon>
        <taxon>Ustilaginomycotina</taxon>
        <taxon>Exobasidiomycetes</taxon>
        <taxon>Georgefischeriales</taxon>
        <taxon>Tilletiariaceae</taxon>
        <taxon>Tilletiaria</taxon>
    </lineage>
</organism>
<dbReference type="InterPro" id="IPR036390">
    <property type="entry name" value="WH_DNA-bd_sf"/>
</dbReference>
<feature type="compositionally biased region" description="Basic and acidic residues" evidence="2">
    <location>
        <begin position="346"/>
        <end position="355"/>
    </location>
</feature>
<protein>
    <submittedName>
        <fullName evidence="4">Regulator of G protein signaling</fullName>
    </submittedName>
</protein>
<proteinExistence type="predicted"/>
<evidence type="ECO:0000256" key="1">
    <source>
        <dbReference type="ARBA" id="ARBA00022700"/>
    </source>
</evidence>
<dbReference type="InterPro" id="IPR000591">
    <property type="entry name" value="DEP_dom"/>
</dbReference>
<dbReference type="OMA" id="DPGMRYL"/>
<dbReference type="SUPFAM" id="SSF48097">
    <property type="entry name" value="Regulator of G-protein signaling, RGS"/>
    <property type="match status" value="1"/>
</dbReference>
<comment type="caution">
    <text evidence="4">The sequence shown here is derived from an EMBL/GenBank/DDBJ whole genome shotgun (WGS) entry which is preliminary data.</text>
</comment>
<dbReference type="Gene3D" id="1.10.167.10">
    <property type="entry name" value="Regulator of G-protein Signalling 4, domain 2"/>
    <property type="match status" value="1"/>
</dbReference>
<dbReference type="GO" id="GO:0035556">
    <property type="term" value="P:intracellular signal transduction"/>
    <property type="evidence" value="ECO:0007669"/>
    <property type="project" value="InterPro"/>
</dbReference>
<dbReference type="FunCoup" id="A0A066VXL1">
    <property type="interactions" value="6"/>
</dbReference>
<dbReference type="InterPro" id="IPR044926">
    <property type="entry name" value="RGS_subdomain_2"/>
</dbReference>
<accession>A0A066VXL1</accession>
<dbReference type="EMBL" id="JMSN01000035">
    <property type="protein sequence ID" value="KDN46442.1"/>
    <property type="molecule type" value="Genomic_DNA"/>
</dbReference>
<dbReference type="InterPro" id="IPR036305">
    <property type="entry name" value="RGS_sf"/>
</dbReference>
<dbReference type="PROSITE" id="PS50132">
    <property type="entry name" value="RGS"/>
    <property type="match status" value="1"/>
</dbReference>
<keyword evidence="1" id="KW-0734">Signal transduction inhibitor</keyword>
<dbReference type="InterPro" id="IPR036388">
    <property type="entry name" value="WH-like_DNA-bd_sf"/>
</dbReference>
<dbReference type="SMART" id="SM00315">
    <property type="entry name" value="RGS"/>
    <property type="match status" value="1"/>
</dbReference>
<dbReference type="SUPFAM" id="SSF46785">
    <property type="entry name" value="Winged helix' DNA-binding domain"/>
    <property type="match status" value="2"/>
</dbReference>
<dbReference type="AlphaFoldDB" id="A0A066VXL1"/>
<dbReference type="Proteomes" id="UP000027361">
    <property type="component" value="Unassembled WGS sequence"/>
</dbReference>